<dbReference type="STRING" id="58117.SAMN05421833_111113"/>
<dbReference type="InterPro" id="IPR032710">
    <property type="entry name" value="NTF2-like_dom_sf"/>
</dbReference>
<feature type="domain" description="SnoaL-like" evidence="1">
    <location>
        <begin position="11"/>
        <end position="116"/>
    </location>
</feature>
<reference evidence="3" key="1">
    <citation type="submission" date="2017-01" db="EMBL/GenBank/DDBJ databases">
        <authorList>
            <person name="Varghese N."/>
            <person name="Submissions S."/>
        </authorList>
    </citation>
    <scope>NUCLEOTIDE SEQUENCE [LARGE SCALE GENOMIC DNA]</scope>
    <source>
        <strain evidence="3">ATCC 12950</strain>
    </source>
</reference>
<evidence type="ECO:0000313" key="3">
    <source>
        <dbReference type="Proteomes" id="UP000186096"/>
    </source>
</evidence>
<keyword evidence="2" id="KW-0413">Isomerase</keyword>
<dbReference type="Proteomes" id="UP000186096">
    <property type="component" value="Unassembled WGS sequence"/>
</dbReference>
<protein>
    <submittedName>
        <fullName evidence="2">Ketosteroid isomerase-related protein</fullName>
    </submittedName>
</protein>
<accession>A0A1N7C8F2</accession>
<organism evidence="2 3">
    <name type="scientific">Microbispora rosea</name>
    <dbReference type="NCBI Taxonomy" id="58117"/>
    <lineage>
        <taxon>Bacteria</taxon>
        <taxon>Bacillati</taxon>
        <taxon>Actinomycetota</taxon>
        <taxon>Actinomycetes</taxon>
        <taxon>Streptosporangiales</taxon>
        <taxon>Streptosporangiaceae</taxon>
        <taxon>Microbispora</taxon>
    </lineage>
</organism>
<dbReference type="AlphaFoldDB" id="A0A1N7C8F2"/>
<name>A0A1N7C8F2_9ACTN</name>
<gene>
    <name evidence="2" type="ORF">SAMN05421833_111113</name>
</gene>
<evidence type="ECO:0000259" key="1">
    <source>
        <dbReference type="Pfam" id="PF12680"/>
    </source>
</evidence>
<sequence length="154" mass="18008">MFRMIARRRYRRAWQSMNDHDYQAIIKQLAPDFRMTFQGDTSLGGTRTTRAGMAAWFDRLFRLLPDAQFELRQVAVDGPPWNTRIAGLFTVRATTPLGEPYENVFVQFVRLRFGRVSWYEVHEDSLRWWRLCQHLSSNGVAEAVAPPITDTVRV</sequence>
<dbReference type="GO" id="GO:0016853">
    <property type="term" value="F:isomerase activity"/>
    <property type="evidence" value="ECO:0007669"/>
    <property type="project" value="UniProtKB-KW"/>
</dbReference>
<dbReference type="EMBL" id="FTNI01000011">
    <property type="protein sequence ID" value="SIR59793.1"/>
    <property type="molecule type" value="Genomic_DNA"/>
</dbReference>
<keyword evidence="3" id="KW-1185">Reference proteome</keyword>
<dbReference type="Gene3D" id="3.10.450.50">
    <property type="match status" value="1"/>
</dbReference>
<proteinExistence type="predicted"/>
<evidence type="ECO:0000313" key="2">
    <source>
        <dbReference type="EMBL" id="SIR59793.1"/>
    </source>
</evidence>
<dbReference type="OrthoDB" id="2988503at2"/>
<dbReference type="SUPFAM" id="SSF54427">
    <property type="entry name" value="NTF2-like"/>
    <property type="match status" value="1"/>
</dbReference>
<dbReference type="Pfam" id="PF12680">
    <property type="entry name" value="SnoaL_2"/>
    <property type="match status" value="1"/>
</dbReference>
<dbReference type="InterPro" id="IPR037401">
    <property type="entry name" value="SnoaL-like"/>
</dbReference>